<dbReference type="Proteomes" id="UP001336020">
    <property type="component" value="Unassembled WGS sequence"/>
</dbReference>
<dbReference type="InterPro" id="IPR029045">
    <property type="entry name" value="ClpP/crotonase-like_dom_sf"/>
</dbReference>
<dbReference type="PANTHER" id="PTHR43802">
    <property type="entry name" value="ENOYL-COA HYDRATASE"/>
    <property type="match status" value="1"/>
</dbReference>
<dbReference type="EMBL" id="JAUTXY010000005">
    <property type="protein sequence ID" value="MEE2058442.1"/>
    <property type="molecule type" value="Genomic_DNA"/>
</dbReference>
<dbReference type="CDD" id="cd06558">
    <property type="entry name" value="crotonase-like"/>
    <property type="match status" value="1"/>
</dbReference>
<dbReference type="PANTHER" id="PTHR43802:SF1">
    <property type="entry name" value="IP11341P-RELATED"/>
    <property type="match status" value="1"/>
</dbReference>
<evidence type="ECO:0000313" key="7">
    <source>
        <dbReference type="EMBL" id="MEE2058442.1"/>
    </source>
</evidence>
<evidence type="ECO:0000256" key="6">
    <source>
        <dbReference type="RuleBase" id="RU003707"/>
    </source>
</evidence>
<evidence type="ECO:0000256" key="3">
    <source>
        <dbReference type="ARBA" id="ARBA00022832"/>
    </source>
</evidence>
<evidence type="ECO:0000256" key="1">
    <source>
        <dbReference type="ARBA" id="ARBA00002994"/>
    </source>
</evidence>
<dbReference type="RefSeq" id="WP_330133689.1">
    <property type="nucleotide sequence ID" value="NZ_JAUTXY010000005.1"/>
</dbReference>
<evidence type="ECO:0000256" key="5">
    <source>
        <dbReference type="ARBA" id="ARBA00023717"/>
    </source>
</evidence>
<comment type="function">
    <text evidence="1">Could possibly oxidize fatty acids using specific components.</text>
</comment>
<organism evidence="7 8">
    <name type="scientific">Rhodococcus artemisiae</name>
    <dbReference type="NCBI Taxonomy" id="714159"/>
    <lineage>
        <taxon>Bacteria</taxon>
        <taxon>Bacillati</taxon>
        <taxon>Actinomycetota</taxon>
        <taxon>Actinomycetes</taxon>
        <taxon>Mycobacteriales</taxon>
        <taxon>Nocardiaceae</taxon>
        <taxon>Rhodococcus</taxon>
    </lineage>
</organism>
<keyword evidence="3" id="KW-0443">Lipid metabolism</keyword>
<comment type="catalytic activity">
    <reaction evidence="4">
        <text>a (3S)-3-hydroxyacyl-CoA = a (2E)-enoyl-CoA + H2O</text>
        <dbReference type="Rhea" id="RHEA:16105"/>
        <dbReference type="ChEBI" id="CHEBI:15377"/>
        <dbReference type="ChEBI" id="CHEBI:57318"/>
        <dbReference type="ChEBI" id="CHEBI:58856"/>
        <dbReference type="EC" id="4.2.1.17"/>
    </reaction>
</comment>
<reference evidence="7 8" key="1">
    <citation type="submission" date="2023-07" db="EMBL/GenBank/DDBJ databases">
        <authorList>
            <person name="Girao M."/>
            <person name="Carvalho M.F."/>
        </authorList>
    </citation>
    <scope>NUCLEOTIDE SEQUENCE [LARGE SCALE GENOMIC DNA]</scope>
    <source>
        <strain evidence="7 8">YIM65754</strain>
    </source>
</reference>
<protein>
    <submittedName>
        <fullName evidence="7">Enoyl-CoA hydratase/isomerase family protein</fullName>
    </submittedName>
</protein>
<proteinExistence type="inferred from homology"/>
<evidence type="ECO:0000256" key="2">
    <source>
        <dbReference type="ARBA" id="ARBA00005254"/>
    </source>
</evidence>
<dbReference type="InterPro" id="IPR018376">
    <property type="entry name" value="Enoyl-CoA_hyd/isom_CS"/>
</dbReference>
<comment type="caution">
    <text evidence="7">The sequence shown here is derived from an EMBL/GenBank/DDBJ whole genome shotgun (WGS) entry which is preliminary data.</text>
</comment>
<gene>
    <name evidence="7" type="ORF">Q7514_13015</name>
</gene>
<dbReference type="Pfam" id="PF00378">
    <property type="entry name" value="ECH_1"/>
    <property type="match status" value="1"/>
</dbReference>
<sequence>MTGGVATSTQGSVGIVEVQRGPHNFFDESGLSEIGEALVHFDSVANVRAVVLCSQGRNFCAGADLRGVDQHILRRVYRAAASLFTTRKPIVAAVQGAAVGGGLGLAMTADFRVAGQDARMTANFARLGFHHGFGLSVTLPAVVGQQKALDLLYTGRNVDAGEALAIGLCDRVATGDPRVDAIGWATEIAESAPLSLPAIRSTMRRDLAARVTAALDEEATAQTALLATADLREGIAASIAKRAPVFVGT</sequence>
<name>A0ABU7LA67_9NOCA</name>
<keyword evidence="3" id="KW-0276">Fatty acid metabolism</keyword>
<evidence type="ECO:0000256" key="4">
    <source>
        <dbReference type="ARBA" id="ARBA00023709"/>
    </source>
</evidence>
<dbReference type="PROSITE" id="PS00166">
    <property type="entry name" value="ENOYL_COA_HYDRATASE"/>
    <property type="match status" value="1"/>
</dbReference>
<dbReference type="SUPFAM" id="SSF52096">
    <property type="entry name" value="ClpP/crotonase"/>
    <property type="match status" value="1"/>
</dbReference>
<dbReference type="Gene3D" id="3.90.226.10">
    <property type="entry name" value="2-enoyl-CoA Hydratase, Chain A, domain 1"/>
    <property type="match status" value="1"/>
</dbReference>
<evidence type="ECO:0000313" key="8">
    <source>
        <dbReference type="Proteomes" id="UP001336020"/>
    </source>
</evidence>
<keyword evidence="8" id="KW-1185">Reference proteome</keyword>
<accession>A0ABU7LA67</accession>
<dbReference type="InterPro" id="IPR001753">
    <property type="entry name" value="Enoyl-CoA_hydra/iso"/>
</dbReference>
<comment type="similarity">
    <text evidence="2 6">Belongs to the enoyl-CoA hydratase/isomerase family.</text>
</comment>
<comment type="catalytic activity">
    <reaction evidence="5">
        <text>a 4-saturated-(3S)-3-hydroxyacyl-CoA = a (3E)-enoyl-CoA + H2O</text>
        <dbReference type="Rhea" id="RHEA:20724"/>
        <dbReference type="ChEBI" id="CHEBI:15377"/>
        <dbReference type="ChEBI" id="CHEBI:58521"/>
        <dbReference type="ChEBI" id="CHEBI:137480"/>
        <dbReference type="EC" id="4.2.1.17"/>
    </reaction>
</comment>